<name>A0ABU5ZW84_9FLAO</name>
<dbReference type="RefSeq" id="WP_324180159.1">
    <property type="nucleotide sequence ID" value="NZ_BAABAW010000006.1"/>
</dbReference>
<evidence type="ECO:0000313" key="1">
    <source>
        <dbReference type="EMBL" id="MEB3346134.1"/>
    </source>
</evidence>
<evidence type="ECO:0008006" key="3">
    <source>
        <dbReference type="Google" id="ProtNLM"/>
    </source>
</evidence>
<accession>A0ABU5ZW84</accession>
<gene>
    <name evidence="1" type="ORF">U6A24_11720</name>
</gene>
<reference evidence="1 2" key="1">
    <citation type="journal article" date="2013" name="Int. J. Syst. Evol. Microbiol.">
        <title>Aquimarina gracilis sp. nov., isolated from the gut microflora of a mussel, Mytilus coruscus, and emended description of Aquimarina spongiae.</title>
        <authorList>
            <person name="Park S.C."/>
            <person name="Choe H.N."/>
            <person name="Baik K.S."/>
            <person name="Seong C.N."/>
        </authorList>
    </citation>
    <scope>NUCLEOTIDE SEQUENCE [LARGE SCALE GENOMIC DNA]</scope>
    <source>
        <strain evidence="1 2">PSC32</strain>
    </source>
</reference>
<evidence type="ECO:0000313" key="2">
    <source>
        <dbReference type="Proteomes" id="UP001327027"/>
    </source>
</evidence>
<dbReference type="Proteomes" id="UP001327027">
    <property type="component" value="Unassembled WGS sequence"/>
</dbReference>
<proteinExistence type="predicted"/>
<protein>
    <recommendedName>
        <fullName evidence="3">MG2 domain-containing protein</fullName>
    </recommendedName>
</protein>
<sequence>MIALQTKFLLFAFLFIHIFGYSQRQSKLKTEGDVIGYNLMPAEKLFIHYNSSLLFAGEYLYYKLYCVNTNNKQLSRLSKLAYVRLINQEGISVYDQKILLNKGTGQGDFFVPVSIPSGSYKLIAYTQWMLNRGDSYFFKGDLNIVNPYQSNSEEITASKDSNSVLINSIKGIDELKEKETKVAKILISIDDTIYSKRSRVQLKVENRYNESIHYSVSVRKKSGFAKAIKLSAEDYSGHYPEVSAPQKELGDFVFLPEMRGELIYGKIIPKKSGISVSDVNIAISVPGRTSNINIISTNKNGGFIFTQEAEYKEGGIHLQVLGDNKNDYSLHIEDIPEINLENLEWHELKLTSGLKEEILNRSIHNQIDNSFFNVKPDTIPEASRGASFYGEGITNYDLDEYTRFPTVKESIIEIVDGVWIRKTNKGSFVFAIQSNYPGQKDDNLLPLVLVDGLVIQDHEEVINFDARNVKSIGFIRNQYYLGSKTYDGVLVVKTINTDFHKNSKNSSTAVSKLIPPLREKRYFKQTYDKEKKYDRLPDYRHQLLWQPKIKTNKNSEKIIDFFTSDVVGDYEISVEGFTNNGTPISIKKNFKVRQAQATGIMR</sequence>
<dbReference type="EMBL" id="JAYKLX010000005">
    <property type="protein sequence ID" value="MEB3346134.1"/>
    <property type="molecule type" value="Genomic_DNA"/>
</dbReference>
<organism evidence="1 2">
    <name type="scientific">Aquimarina gracilis</name>
    <dbReference type="NCBI Taxonomy" id="874422"/>
    <lineage>
        <taxon>Bacteria</taxon>
        <taxon>Pseudomonadati</taxon>
        <taxon>Bacteroidota</taxon>
        <taxon>Flavobacteriia</taxon>
        <taxon>Flavobacteriales</taxon>
        <taxon>Flavobacteriaceae</taxon>
        <taxon>Aquimarina</taxon>
    </lineage>
</organism>
<keyword evidence="2" id="KW-1185">Reference proteome</keyword>
<comment type="caution">
    <text evidence="1">The sequence shown here is derived from an EMBL/GenBank/DDBJ whole genome shotgun (WGS) entry which is preliminary data.</text>
</comment>